<reference evidence="2 3" key="1">
    <citation type="submission" date="2019-09" db="EMBL/GenBank/DDBJ databases">
        <title>A chromosome-level genome assembly of the Chinese tupelo Nyssa sinensis.</title>
        <authorList>
            <person name="Yang X."/>
            <person name="Kang M."/>
            <person name="Yang Y."/>
            <person name="Xiong H."/>
            <person name="Wang M."/>
            <person name="Zhang Z."/>
            <person name="Wang Z."/>
            <person name="Wu H."/>
            <person name="Ma T."/>
            <person name="Liu J."/>
            <person name="Xi Z."/>
        </authorList>
    </citation>
    <scope>NUCLEOTIDE SEQUENCE [LARGE SCALE GENOMIC DNA]</scope>
    <source>
        <strain evidence="2">J267</strain>
        <tissue evidence="2">Leaf</tissue>
    </source>
</reference>
<dbReference type="EMBL" id="CM018048">
    <property type="protein sequence ID" value="KAA8522100.1"/>
    <property type="molecule type" value="Genomic_DNA"/>
</dbReference>
<proteinExistence type="predicted"/>
<protein>
    <recommendedName>
        <fullName evidence="1">Retrovirus-related Pol polyprotein from transposon TNT 1-94-like beta-barrel domain-containing protein</fullName>
    </recommendedName>
</protein>
<dbReference type="OrthoDB" id="1712865at2759"/>
<dbReference type="InterPro" id="IPR054722">
    <property type="entry name" value="PolX-like_BBD"/>
</dbReference>
<dbReference type="AlphaFoldDB" id="A0A5J4ZUS7"/>
<accession>A0A5J4ZUS7</accession>
<keyword evidence="3" id="KW-1185">Reference proteome</keyword>
<evidence type="ECO:0000313" key="3">
    <source>
        <dbReference type="Proteomes" id="UP000325577"/>
    </source>
</evidence>
<evidence type="ECO:0000313" key="2">
    <source>
        <dbReference type="EMBL" id="KAA8522100.1"/>
    </source>
</evidence>
<organism evidence="2 3">
    <name type="scientific">Nyssa sinensis</name>
    <dbReference type="NCBI Taxonomy" id="561372"/>
    <lineage>
        <taxon>Eukaryota</taxon>
        <taxon>Viridiplantae</taxon>
        <taxon>Streptophyta</taxon>
        <taxon>Embryophyta</taxon>
        <taxon>Tracheophyta</taxon>
        <taxon>Spermatophyta</taxon>
        <taxon>Magnoliopsida</taxon>
        <taxon>eudicotyledons</taxon>
        <taxon>Gunneridae</taxon>
        <taxon>Pentapetalae</taxon>
        <taxon>asterids</taxon>
        <taxon>Cornales</taxon>
        <taxon>Nyssaceae</taxon>
        <taxon>Nyssa</taxon>
    </lineage>
</organism>
<gene>
    <name evidence="2" type="ORF">F0562_012586</name>
</gene>
<dbReference type="Pfam" id="PF14223">
    <property type="entry name" value="Retrotran_gag_2"/>
    <property type="match status" value="1"/>
</dbReference>
<dbReference type="Proteomes" id="UP000325577">
    <property type="component" value="Linkage Group LG5"/>
</dbReference>
<evidence type="ECO:0000259" key="1">
    <source>
        <dbReference type="Pfam" id="PF22936"/>
    </source>
</evidence>
<name>A0A5J4ZUS7_9ASTE</name>
<sequence length="175" mass="20181">MSVANKMRVYGEAMTNVTICEKILRSLTDKFNYIVCSIEECGDMVALTIDELRSSLIVYKQKFHKSSGVKQALKLTTDERVGGRGRYECPYWNKEANYTKVNEEDEMLLMSYVESHEVKRNDAWFLDSRCSNHMCGNRGMFINLDESFLHSIRLGNNSRMNVVGKGNVRLVIEWS</sequence>
<dbReference type="Pfam" id="PF22936">
    <property type="entry name" value="Pol_BBD"/>
    <property type="match status" value="1"/>
</dbReference>
<feature type="domain" description="Retrovirus-related Pol polyprotein from transposon TNT 1-94-like beta-barrel" evidence="1">
    <location>
        <begin position="124"/>
        <end position="170"/>
    </location>
</feature>